<dbReference type="VEuPathDB" id="PlasmoDB:PVX_072690"/>
<reference evidence="2" key="1">
    <citation type="submission" date="2016-07" db="EMBL/GenBank/DDBJ databases">
        <authorList>
            <consortium name="Pathogen Informatics"/>
        </authorList>
    </citation>
    <scope>NUCLEOTIDE SEQUENCE</scope>
</reference>
<accession>A0A565A5W4</accession>
<name>A0A565A5W4_PLAVI</name>
<dbReference type="InterPro" id="IPR008780">
    <property type="entry name" value="Plasmodium_Vir"/>
</dbReference>
<evidence type="ECO:0000256" key="1">
    <source>
        <dbReference type="SAM" id="MobiDB-lite"/>
    </source>
</evidence>
<dbReference type="VEuPathDB" id="PlasmoDB:PVW1_000025400"/>
<sequence>MPICKKYLRFLDNSEVWGGTSIEYDVSLLLNYWLYHNISAIYAITNFEKISLDFGALQMVGYYFKDDRKYKQYYEKFKPNIKIFKEEDWGKRKELYEHYVNYDTIYGIAKGYKEKCEGYYEKIQDMISVYKFFQNKCSSAEYKCPDVFYKCKNKNLESSLEELSCHEIMKAKSVSTSEGDFMHQSPGPEQRPLGPADGPQLTEDQHDSHTEELPETSNIRKNVTQSVLGAAPVLLTATMLYRVCYTPLGPWIRRFGGGKTNNMNAMDTFPPYTQETGDMFSDESANHISYQPM</sequence>
<dbReference type="Proteomes" id="UP000220605">
    <property type="component" value="Unassembled WGS sequence"/>
</dbReference>
<proteinExistence type="predicted"/>
<dbReference type="VEuPathDB" id="PlasmoDB:PVPAM_040012200"/>
<protein>
    <submittedName>
        <fullName evidence="2">VIR protein</fullName>
    </submittedName>
</protein>
<dbReference type="AlphaFoldDB" id="A0A565A5W4"/>
<dbReference type="EMBL" id="FLZR02000005">
    <property type="protein sequence ID" value="VUZ99526.1"/>
    <property type="molecule type" value="Genomic_DNA"/>
</dbReference>
<evidence type="ECO:0000313" key="2">
    <source>
        <dbReference type="EMBL" id="VUZ99526.1"/>
    </source>
</evidence>
<gene>
    <name evidence="2" type="ORF">PVP01_0002410</name>
</gene>
<dbReference type="VEuPathDB" id="PlasmoDB:PVP01_0002410"/>
<feature type="region of interest" description="Disordered" evidence="1">
    <location>
        <begin position="176"/>
        <end position="220"/>
    </location>
</feature>
<dbReference type="Pfam" id="PF05795">
    <property type="entry name" value="Plasmodium_Vir"/>
    <property type="match status" value="2"/>
</dbReference>
<organism evidence="2">
    <name type="scientific">Plasmodium vivax</name>
    <name type="common">malaria parasite P. vivax</name>
    <dbReference type="NCBI Taxonomy" id="5855"/>
    <lineage>
        <taxon>Eukaryota</taxon>
        <taxon>Sar</taxon>
        <taxon>Alveolata</taxon>
        <taxon>Apicomplexa</taxon>
        <taxon>Aconoidasida</taxon>
        <taxon>Haemosporida</taxon>
        <taxon>Plasmodiidae</taxon>
        <taxon>Plasmodium</taxon>
        <taxon>Plasmodium (Plasmodium)</taxon>
    </lineage>
</organism>
<feature type="compositionally biased region" description="Basic and acidic residues" evidence="1">
    <location>
        <begin position="203"/>
        <end position="212"/>
    </location>
</feature>